<accession>A0A1Q9CES0</accession>
<protein>
    <submittedName>
        <fullName evidence="2">Uncharacterized protein</fullName>
    </submittedName>
</protein>
<evidence type="ECO:0000256" key="1">
    <source>
        <dbReference type="SAM" id="MobiDB-lite"/>
    </source>
</evidence>
<dbReference type="EMBL" id="LSRX01001283">
    <property type="protein sequence ID" value="OLP81396.1"/>
    <property type="molecule type" value="Genomic_DNA"/>
</dbReference>
<dbReference type="AlphaFoldDB" id="A0A1Q9CES0"/>
<sequence>MAGARALSDEMGENLTKEGEQVRTWCARSRECFDRCQRKTGVNFPEEAKGWLLLHRSGMSEEQRAVVLDRTAGDLKFDTLSTAMRSCFPEYVVPKKRATSHAAHYVEQEFDEDDWWYGAGQEPASAEDEANFQDVELFLPEHDHAQQGDWETYSEAEIAEAGDLKRPENAGRNCRVDLRRRPAASQPRRDSCSTSFAEMHATTPPRSMLDRLRETRRARFLCPALALLCSTQAAARARRGRSSGPSGNAEVNVKFGNGAQETSQRLIEMPAAWLADEGSFERPSSKEIEVSADEAGQYVVPVAELAVDEASMRTATAEDRDDDPTPGWYDLKNLNDSHPFPEQRRNKEVLVRLFMNFAAELVECRLELGGCVSAQIPQHSRAIQTLRWSPLAERLHSVELDLSHFGMVDAQGKPLRYPVQLFVSHANMKVLAKQCPGESQPRVLQRLRDNTQAKRQQKLVHQLSAQPLPKFVKAALRCVKGLFNMPQTTNEPWVAWAGLPHELVTDASQANLSEAFTTPQELAGVTIATTAAEVVPATAAAYEEAATSEEECLADSPHLLETNEQPALSHEARGTFTVKQEEDEPARIKDAQLPVVFQPVPPNELAVMRHSDAAYADGREGATQAGYLVSFTHKAGIYEEIAPPALLWSHRRRAASPAGPPLPFLVGRVEGMPRDVNTMEEWGRTVIRLAATGPMPTWGCPGGDQLRDLAQYLIDQGNLTGFRDLSTFMAERNVEIEKRGNMAWDLYVVKASSDRILMCGWSVVAPGEGRMNRRDKTRMTHKLVRRASALLKLFFDLQIGIATYGAVDPTLLSFPQLIPSIPFSLLPSNFLVLMGEERERGKQWNQLFFFFRCPFAFHLYWLTRNSKVQRGRERPPLFSQGTRLLPFLPSLTHKTVLMTGEEQLIPPVIVSPAHSFDSLLPSAFKHPGAHG</sequence>
<dbReference type="Proteomes" id="UP000186817">
    <property type="component" value="Unassembled WGS sequence"/>
</dbReference>
<gene>
    <name evidence="2" type="ORF">AK812_SmicGene38058</name>
</gene>
<keyword evidence="3" id="KW-1185">Reference proteome</keyword>
<organism evidence="2 3">
    <name type="scientific">Symbiodinium microadriaticum</name>
    <name type="common">Dinoflagellate</name>
    <name type="synonym">Zooxanthella microadriatica</name>
    <dbReference type="NCBI Taxonomy" id="2951"/>
    <lineage>
        <taxon>Eukaryota</taxon>
        <taxon>Sar</taxon>
        <taxon>Alveolata</taxon>
        <taxon>Dinophyceae</taxon>
        <taxon>Suessiales</taxon>
        <taxon>Symbiodiniaceae</taxon>
        <taxon>Symbiodinium</taxon>
    </lineage>
</organism>
<feature type="region of interest" description="Disordered" evidence="1">
    <location>
        <begin position="180"/>
        <end position="204"/>
    </location>
</feature>
<dbReference type="OrthoDB" id="10292996at2759"/>
<name>A0A1Q9CES0_SYMMI</name>
<reference evidence="2 3" key="1">
    <citation type="submission" date="2016-02" db="EMBL/GenBank/DDBJ databases">
        <title>Genome analysis of coral dinoflagellate symbionts highlights evolutionary adaptations to a symbiotic lifestyle.</title>
        <authorList>
            <person name="Aranda M."/>
            <person name="Li Y."/>
            <person name="Liew Y.J."/>
            <person name="Baumgarten S."/>
            <person name="Simakov O."/>
            <person name="Wilson M."/>
            <person name="Piel J."/>
            <person name="Ashoor H."/>
            <person name="Bougouffa S."/>
            <person name="Bajic V.B."/>
            <person name="Ryu T."/>
            <person name="Ravasi T."/>
            <person name="Bayer T."/>
            <person name="Micklem G."/>
            <person name="Kim H."/>
            <person name="Bhak J."/>
            <person name="Lajeunesse T.C."/>
            <person name="Voolstra C.R."/>
        </authorList>
    </citation>
    <scope>NUCLEOTIDE SEQUENCE [LARGE SCALE GENOMIC DNA]</scope>
    <source>
        <strain evidence="2 3">CCMP2467</strain>
    </source>
</reference>
<proteinExistence type="predicted"/>
<evidence type="ECO:0000313" key="2">
    <source>
        <dbReference type="EMBL" id="OLP81396.1"/>
    </source>
</evidence>
<comment type="caution">
    <text evidence="2">The sequence shown here is derived from an EMBL/GenBank/DDBJ whole genome shotgun (WGS) entry which is preliminary data.</text>
</comment>
<evidence type="ECO:0000313" key="3">
    <source>
        <dbReference type="Proteomes" id="UP000186817"/>
    </source>
</evidence>